<accession>A0A8H4N7X9</accession>
<dbReference type="InterPro" id="IPR035959">
    <property type="entry name" value="RutC-like_sf"/>
</dbReference>
<organism evidence="1 2">
    <name type="scientific">Botryosphaeria dothidea</name>
    <dbReference type="NCBI Taxonomy" id="55169"/>
    <lineage>
        <taxon>Eukaryota</taxon>
        <taxon>Fungi</taxon>
        <taxon>Dikarya</taxon>
        <taxon>Ascomycota</taxon>
        <taxon>Pezizomycotina</taxon>
        <taxon>Dothideomycetes</taxon>
        <taxon>Dothideomycetes incertae sedis</taxon>
        <taxon>Botryosphaeriales</taxon>
        <taxon>Botryosphaeriaceae</taxon>
        <taxon>Botryosphaeria</taxon>
    </lineage>
</organism>
<dbReference type="InterPro" id="IPR006175">
    <property type="entry name" value="YjgF/YER057c/UK114"/>
</dbReference>
<sequence length="150" mass="16445">MAVSKSLSGCKTYFTTANTFEVKFGYHRAVRKGPFIFVSGTTALNPDTGAIEHPGDAKLQARVAMNRCADAVKRLGGRTEDVMRCRMFVAFYESFQRHEDTSGIGEAFKEVFGGDLDTEVGCAATMIVVKDGFVDKEMLVEVEVNSLLEV</sequence>
<reference evidence="1" key="1">
    <citation type="submission" date="2020-04" db="EMBL/GenBank/DDBJ databases">
        <title>Genome Assembly and Annotation of Botryosphaeria dothidea sdau 11-99, a Latent Pathogen of Apple Fruit Ring Rot in China.</title>
        <authorList>
            <person name="Yu C."/>
            <person name="Diao Y."/>
            <person name="Lu Q."/>
            <person name="Zhao J."/>
            <person name="Cui S."/>
            <person name="Peng C."/>
            <person name="He B."/>
            <person name="Liu H."/>
        </authorList>
    </citation>
    <scope>NUCLEOTIDE SEQUENCE [LARGE SCALE GENOMIC DNA]</scope>
    <source>
        <strain evidence="1">Sdau11-99</strain>
    </source>
</reference>
<dbReference type="PANTHER" id="PTHR43857:SF1">
    <property type="entry name" value="YJGH FAMILY PROTEIN"/>
    <property type="match status" value="1"/>
</dbReference>
<gene>
    <name evidence="1" type="ORF">GTA08_BOTSDO03173</name>
</gene>
<dbReference type="OrthoDB" id="686384at2759"/>
<dbReference type="Gene3D" id="3.30.1330.40">
    <property type="entry name" value="RutC-like"/>
    <property type="match status" value="1"/>
</dbReference>
<name>A0A8H4N7X9_9PEZI</name>
<dbReference type="AlphaFoldDB" id="A0A8H4N7X9"/>
<keyword evidence="2" id="KW-1185">Reference proteome</keyword>
<dbReference type="EMBL" id="WWBZ02000016">
    <property type="protein sequence ID" value="KAF4309176.1"/>
    <property type="molecule type" value="Genomic_DNA"/>
</dbReference>
<protein>
    <submittedName>
        <fullName evidence="1">Uncharacterized protein</fullName>
    </submittedName>
</protein>
<dbReference type="SUPFAM" id="SSF55298">
    <property type="entry name" value="YjgF-like"/>
    <property type="match status" value="1"/>
</dbReference>
<proteinExistence type="predicted"/>
<comment type="caution">
    <text evidence="1">The sequence shown here is derived from an EMBL/GenBank/DDBJ whole genome shotgun (WGS) entry which is preliminary data.</text>
</comment>
<evidence type="ECO:0000313" key="1">
    <source>
        <dbReference type="EMBL" id="KAF4309176.1"/>
    </source>
</evidence>
<dbReference type="PANTHER" id="PTHR43857">
    <property type="entry name" value="BLR7761 PROTEIN"/>
    <property type="match status" value="1"/>
</dbReference>
<dbReference type="Proteomes" id="UP000572817">
    <property type="component" value="Unassembled WGS sequence"/>
</dbReference>
<dbReference type="Pfam" id="PF01042">
    <property type="entry name" value="Ribonuc_L-PSP"/>
    <property type="match status" value="1"/>
</dbReference>
<evidence type="ECO:0000313" key="2">
    <source>
        <dbReference type="Proteomes" id="UP000572817"/>
    </source>
</evidence>